<feature type="transmembrane region" description="Helical" evidence="1">
    <location>
        <begin position="177"/>
        <end position="200"/>
    </location>
</feature>
<dbReference type="OrthoDB" id="9813540at2"/>
<protein>
    <submittedName>
        <fullName evidence="2">ECF transporter S component</fullName>
    </submittedName>
</protein>
<dbReference type="RefSeq" id="WP_128753088.1">
    <property type="nucleotide sequence ID" value="NZ_CP035282.1"/>
</dbReference>
<dbReference type="Gene3D" id="1.10.1760.20">
    <property type="match status" value="1"/>
</dbReference>
<proteinExistence type="predicted"/>
<feature type="transmembrane region" description="Helical" evidence="1">
    <location>
        <begin position="121"/>
        <end position="141"/>
    </location>
</feature>
<dbReference type="Pfam" id="PF12822">
    <property type="entry name" value="ECF_trnsprt"/>
    <property type="match status" value="1"/>
</dbReference>
<feature type="transmembrane region" description="Helical" evidence="1">
    <location>
        <begin position="220"/>
        <end position="245"/>
    </location>
</feature>
<dbReference type="EMBL" id="CP035282">
    <property type="protein sequence ID" value="QAT62740.1"/>
    <property type="molecule type" value="Genomic_DNA"/>
</dbReference>
<gene>
    <name evidence="2" type="ORF">EQM13_14790</name>
</gene>
<reference evidence="3" key="1">
    <citation type="submission" date="2019-01" db="EMBL/GenBank/DDBJ databases">
        <title>Draft genomes of a novel of Sporanaerobacter strains.</title>
        <authorList>
            <person name="Ma S."/>
        </authorList>
    </citation>
    <scope>NUCLEOTIDE SEQUENCE [LARGE SCALE GENOMIC DNA]</scope>
    <source>
        <strain evidence="3">NJN-17</strain>
    </source>
</reference>
<keyword evidence="1" id="KW-0472">Membrane</keyword>
<dbReference type="KEGG" id="spoa:EQM13_14790"/>
<dbReference type="InterPro" id="IPR024529">
    <property type="entry name" value="ECF_trnsprt_substrate-spec"/>
</dbReference>
<name>A0A410QFG9_9FIRM</name>
<feature type="transmembrane region" description="Helical" evidence="1">
    <location>
        <begin position="12"/>
        <end position="35"/>
    </location>
</feature>
<dbReference type="AlphaFoldDB" id="A0A410QFG9"/>
<organism evidence="2 3">
    <name type="scientific">Acidilutibacter cellobiosedens</name>
    <dbReference type="NCBI Taxonomy" id="2507161"/>
    <lineage>
        <taxon>Bacteria</taxon>
        <taxon>Bacillati</taxon>
        <taxon>Bacillota</taxon>
        <taxon>Tissierellia</taxon>
        <taxon>Tissierellales</taxon>
        <taxon>Acidilutibacteraceae</taxon>
        <taxon>Acidilutibacter</taxon>
    </lineage>
</organism>
<evidence type="ECO:0000313" key="3">
    <source>
        <dbReference type="Proteomes" id="UP000287969"/>
    </source>
</evidence>
<keyword evidence="3" id="KW-1185">Reference proteome</keyword>
<dbReference type="GO" id="GO:0022857">
    <property type="term" value="F:transmembrane transporter activity"/>
    <property type="evidence" value="ECO:0007669"/>
    <property type="project" value="InterPro"/>
</dbReference>
<accession>A0A410QFG9</accession>
<evidence type="ECO:0000313" key="2">
    <source>
        <dbReference type="EMBL" id="QAT62740.1"/>
    </source>
</evidence>
<feature type="transmembrane region" description="Helical" evidence="1">
    <location>
        <begin position="47"/>
        <end position="72"/>
    </location>
</feature>
<sequence length="251" mass="26871">MSKIKGFTARKIVITGVLGAISAVLGLTPLGFIPIGVTRATIMHIPVIIGAITEGPIVGGLVGLIFGLFSIFQAIANPTPVSFVFLNPIISVLPRILIGITSYYTYIGFKKLGEKASRRVLYFLWSIILIYLIVSFTNGIKNSKSDWILVFNIVLILLTLFMGYYSHKHLKRNGIELVMAAAVGTLTNTVGVMSGIYWIYGEEFVQKAGISSTAIGKAIVGIGVANGIPEIIVAIIITTSVIASLNKKGSL</sequence>
<dbReference type="Proteomes" id="UP000287969">
    <property type="component" value="Chromosome"/>
</dbReference>
<keyword evidence="1" id="KW-0812">Transmembrane</keyword>
<feature type="transmembrane region" description="Helical" evidence="1">
    <location>
        <begin position="84"/>
        <end position="109"/>
    </location>
</feature>
<evidence type="ECO:0000256" key="1">
    <source>
        <dbReference type="SAM" id="Phobius"/>
    </source>
</evidence>
<keyword evidence="1" id="KW-1133">Transmembrane helix</keyword>
<feature type="transmembrane region" description="Helical" evidence="1">
    <location>
        <begin position="147"/>
        <end position="165"/>
    </location>
</feature>